<dbReference type="EMBL" id="CP126657">
    <property type="protein sequence ID" value="WJZ96942.1"/>
    <property type="molecule type" value="Genomic_DNA"/>
</dbReference>
<feature type="domain" description="Reverse transcriptase Ty1/copia-type" evidence="1">
    <location>
        <begin position="3"/>
        <end position="51"/>
    </location>
</feature>
<evidence type="ECO:0000259" key="1">
    <source>
        <dbReference type="Pfam" id="PF07727"/>
    </source>
</evidence>
<gene>
    <name evidence="2" type="ORF">VitviT2T_015583</name>
</gene>
<sequence>MMTFAPIAKMATVETLLIIVGSQGWPFFQMDVKNTFLHGNLQEEVYISCPAKIRL</sequence>
<evidence type="ECO:0000313" key="3">
    <source>
        <dbReference type="Proteomes" id="UP001227230"/>
    </source>
</evidence>
<evidence type="ECO:0000313" key="2">
    <source>
        <dbReference type="EMBL" id="WJZ96942.1"/>
    </source>
</evidence>
<organism evidence="2 3">
    <name type="scientific">Vitis vinifera</name>
    <name type="common">Grape</name>
    <dbReference type="NCBI Taxonomy" id="29760"/>
    <lineage>
        <taxon>Eukaryota</taxon>
        <taxon>Viridiplantae</taxon>
        <taxon>Streptophyta</taxon>
        <taxon>Embryophyta</taxon>
        <taxon>Tracheophyta</taxon>
        <taxon>Spermatophyta</taxon>
        <taxon>Magnoliopsida</taxon>
        <taxon>eudicotyledons</taxon>
        <taxon>Gunneridae</taxon>
        <taxon>Pentapetalae</taxon>
        <taxon>rosids</taxon>
        <taxon>Vitales</taxon>
        <taxon>Vitaceae</taxon>
        <taxon>Viteae</taxon>
        <taxon>Vitis</taxon>
    </lineage>
</organism>
<name>A0ABY9CN82_VITVI</name>
<reference evidence="2 3" key="1">
    <citation type="journal article" date="2023" name="Hortic Res">
        <title>The complete reference genome for grapevine (Vitis vinifera L.) genetics and breeding.</title>
        <authorList>
            <person name="Shi X."/>
            <person name="Cao S."/>
            <person name="Wang X."/>
            <person name="Huang S."/>
            <person name="Wang Y."/>
            <person name="Liu Z."/>
            <person name="Liu W."/>
            <person name="Leng X."/>
            <person name="Peng Y."/>
            <person name="Wang N."/>
            <person name="Wang Y."/>
            <person name="Ma Z."/>
            <person name="Xu X."/>
            <person name="Zhang F."/>
            <person name="Xue H."/>
            <person name="Zhong H."/>
            <person name="Wang Y."/>
            <person name="Zhang K."/>
            <person name="Velt A."/>
            <person name="Avia K."/>
            <person name="Holtgrawe D."/>
            <person name="Grimplet J."/>
            <person name="Matus J.T."/>
            <person name="Ware D."/>
            <person name="Wu X."/>
            <person name="Wang H."/>
            <person name="Liu C."/>
            <person name="Fang Y."/>
            <person name="Rustenholz C."/>
            <person name="Cheng Z."/>
            <person name="Xiao H."/>
            <person name="Zhou Y."/>
        </authorList>
    </citation>
    <scope>NUCLEOTIDE SEQUENCE [LARGE SCALE GENOMIC DNA]</scope>
    <source>
        <strain evidence="3">cv. Pinot noir / PN40024</strain>
        <tissue evidence="2">Leaf</tissue>
    </source>
</reference>
<protein>
    <recommendedName>
        <fullName evidence="1">Reverse transcriptase Ty1/copia-type domain-containing protein</fullName>
    </recommendedName>
</protein>
<proteinExistence type="predicted"/>
<dbReference type="Pfam" id="PF07727">
    <property type="entry name" value="RVT_2"/>
    <property type="match status" value="1"/>
</dbReference>
<dbReference type="InterPro" id="IPR013103">
    <property type="entry name" value="RVT_2"/>
</dbReference>
<accession>A0ABY9CN82</accession>
<keyword evidence="3" id="KW-1185">Reference proteome</keyword>
<dbReference type="Proteomes" id="UP001227230">
    <property type="component" value="Chromosome 10"/>
</dbReference>